<evidence type="ECO:0000313" key="3">
    <source>
        <dbReference type="Proteomes" id="UP001595913"/>
    </source>
</evidence>
<dbReference type="Proteomes" id="UP001595913">
    <property type="component" value="Unassembled WGS sequence"/>
</dbReference>
<gene>
    <name evidence="2" type="ORF">ACFPEU_12220</name>
</gene>
<feature type="compositionally biased region" description="Basic residues" evidence="1">
    <location>
        <begin position="81"/>
        <end position="95"/>
    </location>
</feature>
<feature type="region of interest" description="Disordered" evidence="1">
    <location>
        <begin position="59"/>
        <end position="95"/>
    </location>
</feature>
<name>A0ABV9IKI2_9ACTN</name>
<protein>
    <submittedName>
        <fullName evidence="2">Uncharacterized protein</fullName>
    </submittedName>
</protein>
<sequence>MTAIDVRELAMDALALMLYRAAAPAGRCAEDLLASLSDAELSALYLSCAERICRKYGPPPDCPAGATAPYRAPDVTPGRPARSKRCRTTTRGKHA</sequence>
<proteinExistence type="predicted"/>
<evidence type="ECO:0000256" key="1">
    <source>
        <dbReference type="SAM" id="MobiDB-lite"/>
    </source>
</evidence>
<dbReference type="EMBL" id="JBHSFR010000006">
    <property type="protein sequence ID" value="MFC4642914.1"/>
    <property type="molecule type" value="Genomic_DNA"/>
</dbReference>
<keyword evidence="3" id="KW-1185">Reference proteome</keyword>
<organism evidence="2 3">
    <name type="scientific">Streptomyces mangrovi</name>
    <dbReference type="NCBI Taxonomy" id="1206892"/>
    <lineage>
        <taxon>Bacteria</taxon>
        <taxon>Bacillati</taxon>
        <taxon>Actinomycetota</taxon>
        <taxon>Actinomycetes</taxon>
        <taxon>Kitasatosporales</taxon>
        <taxon>Streptomycetaceae</taxon>
        <taxon>Streptomyces</taxon>
    </lineage>
</organism>
<accession>A0ABV9IKI2</accession>
<evidence type="ECO:0000313" key="2">
    <source>
        <dbReference type="EMBL" id="MFC4642914.1"/>
    </source>
</evidence>
<reference evidence="3" key="1">
    <citation type="journal article" date="2019" name="Int. J. Syst. Evol. Microbiol.">
        <title>The Global Catalogue of Microorganisms (GCM) 10K type strain sequencing project: providing services to taxonomists for standard genome sequencing and annotation.</title>
        <authorList>
            <consortium name="The Broad Institute Genomics Platform"/>
            <consortium name="The Broad Institute Genome Sequencing Center for Infectious Disease"/>
            <person name="Wu L."/>
            <person name="Ma J."/>
        </authorList>
    </citation>
    <scope>NUCLEOTIDE SEQUENCE [LARGE SCALE GENOMIC DNA]</scope>
    <source>
        <strain evidence="3">CGMCC 4.7117</strain>
    </source>
</reference>
<comment type="caution">
    <text evidence="2">The sequence shown here is derived from an EMBL/GenBank/DDBJ whole genome shotgun (WGS) entry which is preliminary data.</text>
</comment>